<proteinExistence type="predicted"/>
<dbReference type="InterPro" id="IPR027417">
    <property type="entry name" value="P-loop_NTPase"/>
</dbReference>
<dbReference type="AlphaFoldDB" id="A0A1J9PDZ7"/>
<name>A0A1J9PDZ7_9EURO</name>
<reference evidence="1 2" key="1">
    <citation type="submission" date="2015-07" db="EMBL/GenBank/DDBJ databases">
        <title>Emmonsia species relationships and genome sequence.</title>
        <authorList>
            <consortium name="The Broad Institute Genomics Platform"/>
            <person name="Cuomo C.A."/>
            <person name="Munoz J.F."/>
            <person name="Imamovic A."/>
            <person name="Priest M.E."/>
            <person name="Young S."/>
            <person name="Clay O.K."/>
            <person name="McEwen J.G."/>
        </authorList>
    </citation>
    <scope>NUCLEOTIDE SEQUENCE [LARGE SCALE GENOMIC DNA]</scope>
    <source>
        <strain evidence="1 2">UAMH 9510</strain>
    </source>
</reference>
<dbReference type="SUPFAM" id="SSF52540">
    <property type="entry name" value="P-loop containing nucleoside triphosphate hydrolases"/>
    <property type="match status" value="1"/>
</dbReference>
<evidence type="ECO:0000313" key="2">
    <source>
        <dbReference type="Proteomes" id="UP000182235"/>
    </source>
</evidence>
<dbReference type="EMBL" id="LGRN01000232">
    <property type="protein sequence ID" value="OJD14254.1"/>
    <property type="molecule type" value="Genomic_DNA"/>
</dbReference>
<gene>
    <name evidence="1" type="ORF">AJ78_05383</name>
</gene>
<evidence type="ECO:0000313" key="1">
    <source>
        <dbReference type="EMBL" id="OJD14254.1"/>
    </source>
</evidence>
<protein>
    <submittedName>
        <fullName evidence="1">Uncharacterized protein</fullName>
    </submittedName>
</protein>
<organism evidence="1 2">
    <name type="scientific">Emergomyces pasteurianus Ep9510</name>
    <dbReference type="NCBI Taxonomy" id="1447872"/>
    <lineage>
        <taxon>Eukaryota</taxon>
        <taxon>Fungi</taxon>
        <taxon>Dikarya</taxon>
        <taxon>Ascomycota</taxon>
        <taxon>Pezizomycotina</taxon>
        <taxon>Eurotiomycetes</taxon>
        <taxon>Eurotiomycetidae</taxon>
        <taxon>Onygenales</taxon>
        <taxon>Ajellomycetaceae</taxon>
        <taxon>Emergomyces</taxon>
    </lineage>
</organism>
<accession>A0A1J9PDZ7</accession>
<comment type="caution">
    <text evidence="1">The sequence shown here is derived from an EMBL/GenBank/DDBJ whole genome shotgun (WGS) entry which is preliminary data.</text>
</comment>
<dbReference type="VEuPathDB" id="FungiDB:AJ78_05383"/>
<dbReference type="STRING" id="1447872.A0A1J9PDZ7"/>
<keyword evidence="2" id="KW-1185">Reference proteome</keyword>
<dbReference type="OrthoDB" id="5342131at2759"/>
<sequence length="578" mass="65214">MGQCRFSMGTMRCVCDSGTARSNLYEDNSDAICSVCDHPMALHTDYHPSEDVTSKPEEESETPLRIPNDICPRQKTVCRLAELIENYTVIHVRGTPSSGKSTLAYLLHHYYKSKGKKSILQWAWSGKDPAIVACVKLYNDTFNTSITTSDFYHDTNDTVYIIDEAQTSYTDFEFWFGILKTQSGRGQGPKFCLFASYGSPVTGAEAAFNSTPVFFGQPQRVSLLPSSNPFSSGIGLFYTMDEFEDALTRLARRPELPPFAITSNASMYLYRITNGHPAGLHALVARVLDVYHSQLKHQLIKEIDEPHIVAAIDDERATFNFLTSYPIFRSFPRSKYLTPDSSKALNRTLMNGSIPFDEADQGIKLCYKFGWLHTEALDLHGNNTVCVFPSRIHEKFVETFLSDNSKSFPIEQYPTIESLCSRVLHKFSKGQLQEACKGRILVSGAKQNPEAQFQHEFYRAFKSLVHPNVGISSEWSGCAGGRVDFVIVGPKWGIELLRDGDRLAEHLDRFSDTGKYSTWIKAGQLMDWLILDCRHSLPKPTAIPYSKLWRVVFKNNYSSMEILDSQNNAITSEFPLMN</sequence>
<dbReference type="Proteomes" id="UP000182235">
    <property type="component" value="Unassembled WGS sequence"/>
</dbReference>